<dbReference type="AlphaFoldDB" id="A0A1I5WN96"/>
<keyword evidence="2" id="KW-0732">Signal</keyword>
<dbReference type="OrthoDB" id="4093285at2"/>
<evidence type="ECO:0008006" key="5">
    <source>
        <dbReference type="Google" id="ProtNLM"/>
    </source>
</evidence>
<reference evidence="3 4" key="1">
    <citation type="submission" date="2016-10" db="EMBL/GenBank/DDBJ databases">
        <authorList>
            <person name="de Groot N.N."/>
        </authorList>
    </citation>
    <scope>NUCLEOTIDE SEQUENCE [LARGE SCALE GENOMIC DNA]</scope>
    <source>
        <strain evidence="3 4">DSM 44637</strain>
    </source>
</reference>
<gene>
    <name evidence="3" type="ORF">SAMN05421854_109300</name>
</gene>
<evidence type="ECO:0000313" key="4">
    <source>
        <dbReference type="Proteomes" id="UP000199137"/>
    </source>
</evidence>
<dbReference type="Proteomes" id="UP000199137">
    <property type="component" value="Unassembled WGS sequence"/>
</dbReference>
<feature type="chain" id="PRO_5011728227" description="Carbohydrate-binding protein" evidence="2">
    <location>
        <begin position="27"/>
        <end position="295"/>
    </location>
</feature>
<protein>
    <recommendedName>
        <fullName evidence="5">Carbohydrate-binding protein</fullName>
    </recommendedName>
</protein>
<proteinExistence type="predicted"/>
<name>A0A1I5WN96_9PSEU</name>
<evidence type="ECO:0000313" key="3">
    <source>
        <dbReference type="EMBL" id="SFQ20856.1"/>
    </source>
</evidence>
<evidence type="ECO:0000256" key="2">
    <source>
        <dbReference type="SAM" id="SignalP"/>
    </source>
</evidence>
<accession>A0A1I5WN96</accession>
<sequence length="295" mass="31286">MRKLFALLTSALAAAAVVAGSPPVSAAPDSGVVPGLTGAAAKAAAGTAADKFLKLRREKAGRSVKPRLDAQQHTFWGPEPQLSSGADGILVTHSVVPDLRLSNSADVVYAPTVKPTGHSCIEVVTAYGLDQGGQVWAWDWCGTVGPAKVVPLDSSFLSTYTSTVDGHPAFTVQEVQTDAGSNRWTASLYNVKTGKWDDLFSQSGSDQSTLNEGWDIFELYSTVDPSTGQAYYCSDAKGKVFESSQLQLRIGGQWTPATESNSPLQPTANPNPSDYSCSSLRFEVPTPNSNWRVTV</sequence>
<feature type="compositionally biased region" description="Polar residues" evidence="1">
    <location>
        <begin position="255"/>
        <end position="276"/>
    </location>
</feature>
<feature type="region of interest" description="Disordered" evidence="1">
    <location>
        <begin position="254"/>
        <end position="276"/>
    </location>
</feature>
<dbReference type="RefSeq" id="WP_093575502.1">
    <property type="nucleotide sequence ID" value="NZ_FOWC01000009.1"/>
</dbReference>
<dbReference type="EMBL" id="FOWC01000009">
    <property type="protein sequence ID" value="SFQ20856.1"/>
    <property type="molecule type" value="Genomic_DNA"/>
</dbReference>
<feature type="signal peptide" evidence="2">
    <location>
        <begin position="1"/>
        <end position="26"/>
    </location>
</feature>
<organism evidence="3 4">
    <name type="scientific">Amycolatopsis rubida</name>
    <dbReference type="NCBI Taxonomy" id="112413"/>
    <lineage>
        <taxon>Bacteria</taxon>
        <taxon>Bacillati</taxon>
        <taxon>Actinomycetota</taxon>
        <taxon>Actinomycetes</taxon>
        <taxon>Pseudonocardiales</taxon>
        <taxon>Pseudonocardiaceae</taxon>
        <taxon>Amycolatopsis</taxon>
    </lineage>
</organism>
<evidence type="ECO:0000256" key="1">
    <source>
        <dbReference type="SAM" id="MobiDB-lite"/>
    </source>
</evidence>